<feature type="region of interest" description="Disordered" evidence="1">
    <location>
        <begin position="305"/>
        <end position="326"/>
    </location>
</feature>
<organism evidence="3 4">
    <name type="scientific">Mytilus coruscus</name>
    <name type="common">Sea mussel</name>
    <dbReference type="NCBI Taxonomy" id="42192"/>
    <lineage>
        <taxon>Eukaryota</taxon>
        <taxon>Metazoa</taxon>
        <taxon>Spiralia</taxon>
        <taxon>Lophotrochozoa</taxon>
        <taxon>Mollusca</taxon>
        <taxon>Bivalvia</taxon>
        <taxon>Autobranchia</taxon>
        <taxon>Pteriomorphia</taxon>
        <taxon>Mytilida</taxon>
        <taxon>Mytiloidea</taxon>
        <taxon>Mytilidae</taxon>
        <taxon>Mytilinae</taxon>
        <taxon>Mytilus</taxon>
    </lineage>
</organism>
<feature type="compositionally biased region" description="Low complexity" evidence="1">
    <location>
        <begin position="185"/>
        <end position="206"/>
    </location>
</feature>
<accession>A0A6J8ETB0</accession>
<keyword evidence="4" id="KW-1185">Reference proteome</keyword>
<protein>
    <submittedName>
        <fullName evidence="3">Uncharacterized protein</fullName>
    </submittedName>
</protein>
<feature type="transmembrane region" description="Helical" evidence="2">
    <location>
        <begin position="12"/>
        <end position="39"/>
    </location>
</feature>
<keyword evidence="2" id="KW-1133">Transmembrane helix</keyword>
<feature type="region of interest" description="Disordered" evidence="1">
    <location>
        <begin position="179"/>
        <end position="212"/>
    </location>
</feature>
<evidence type="ECO:0000256" key="2">
    <source>
        <dbReference type="SAM" id="Phobius"/>
    </source>
</evidence>
<dbReference type="PROSITE" id="PS51257">
    <property type="entry name" value="PROKAR_LIPOPROTEIN"/>
    <property type="match status" value="1"/>
</dbReference>
<name>A0A6J8ETB0_MYTCO</name>
<keyword evidence="2" id="KW-0472">Membrane</keyword>
<reference evidence="3 4" key="1">
    <citation type="submission" date="2020-06" db="EMBL/GenBank/DDBJ databases">
        <authorList>
            <person name="Li R."/>
            <person name="Bekaert M."/>
        </authorList>
    </citation>
    <scope>NUCLEOTIDE SEQUENCE [LARGE SCALE GENOMIC DNA]</scope>
    <source>
        <strain evidence="4">wild</strain>
    </source>
</reference>
<dbReference type="OrthoDB" id="6109454at2759"/>
<keyword evidence="2" id="KW-0812">Transmembrane</keyword>
<feature type="transmembrane region" description="Helical" evidence="2">
    <location>
        <begin position="90"/>
        <end position="111"/>
    </location>
</feature>
<sequence>MVTAANKEKSVDSLCCSFAFFLVCACMFFVLGGIGIQYFSNDETWDTSKWYQYYIGAFVIAPVALLNSLWACITVTNVRENKQKEIDDSIGCIWLLLFLAAAAFVVGAVFLGGFSEHSRALQECERNETKALIRTSLEDHCSDATYKAFCICFIVGLVLFGITTLCSCSFRSNENEKLHSRSHQVAPKNAAPKAVPAANKSNNNENPENDQLKKQNQTLKEEKEKLNKQLTETKNQNNSLKDQVTVLQKELTEIKELNLQLQIQLSQAMEAPQQLNSEDLYNRDKYNQPPPPLAYTALPAVPSQAWTVGDPPSAPPPEYSEVPNKY</sequence>
<dbReference type="AlphaFoldDB" id="A0A6J8ETB0"/>
<evidence type="ECO:0000313" key="4">
    <source>
        <dbReference type="Proteomes" id="UP000507470"/>
    </source>
</evidence>
<dbReference type="Proteomes" id="UP000507470">
    <property type="component" value="Unassembled WGS sequence"/>
</dbReference>
<evidence type="ECO:0000313" key="3">
    <source>
        <dbReference type="EMBL" id="CAC5422932.1"/>
    </source>
</evidence>
<proteinExistence type="predicted"/>
<dbReference type="EMBL" id="CACVKT020009703">
    <property type="protein sequence ID" value="CAC5422932.1"/>
    <property type="molecule type" value="Genomic_DNA"/>
</dbReference>
<gene>
    <name evidence="3" type="ORF">MCOR_54944</name>
</gene>
<feature type="transmembrane region" description="Helical" evidence="2">
    <location>
        <begin position="51"/>
        <end position="78"/>
    </location>
</feature>
<evidence type="ECO:0000256" key="1">
    <source>
        <dbReference type="SAM" id="MobiDB-lite"/>
    </source>
</evidence>
<feature type="transmembrane region" description="Helical" evidence="2">
    <location>
        <begin position="146"/>
        <end position="170"/>
    </location>
</feature>